<keyword evidence="4 7" id="KW-0863">Zinc-finger</keyword>
<organism evidence="10 11">
    <name type="scientific">Acrobeloides nanus</name>
    <dbReference type="NCBI Taxonomy" id="290746"/>
    <lineage>
        <taxon>Eukaryota</taxon>
        <taxon>Metazoa</taxon>
        <taxon>Ecdysozoa</taxon>
        <taxon>Nematoda</taxon>
        <taxon>Chromadorea</taxon>
        <taxon>Rhabditida</taxon>
        <taxon>Tylenchina</taxon>
        <taxon>Cephalobomorpha</taxon>
        <taxon>Cephaloboidea</taxon>
        <taxon>Cephalobidae</taxon>
        <taxon>Acrobeloides</taxon>
    </lineage>
</organism>
<keyword evidence="3" id="KW-0677">Repeat</keyword>
<reference evidence="11" key="1">
    <citation type="submission" date="2022-11" db="UniProtKB">
        <authorList>
            <consortium name="WormBaseParasite"/>
        </authorList>
    </citation>
    <scope>IDENTIFICATION</scope>
</reference>
<evidence type="ECO:0000256" key="3">
    <source>
        <dbReference type="ARBA" id="ARBA00022737"/>
    </source>
</evidence>
<sequence length="224" mass="25692">MLMEKEQEFSKKIASSYLLNSSHIDFALKNYCNNDIPSSSSDFSRRIFGNLFNSTPELSIPRSPDRIDHEQPREVSRSCSSADSEPNDNRPYKCELCGKRFRFKSNLFEHKSIHSQQSHAFVCPFCGKTCRLKGNLKKHLQVHVNSVEELEKLWQERFSRSSGRPRKTEKLDKHPLIQGLDLQLTPQLDVKTMGSEKIPNFSDMLVPITTAHTGLNANISWPIL</sequence>
<accession>A0A914DYD2</accession>
<evidence type="ECO:0000256" key="5">
    <source>
        <dbReference type="ARBA" id="ARBA00022833"/>
    </source>
</evidence>
<dbReference type="SMART" id="SM00355">
    <property type="entry name" value="ZnF_C2H2"/>
    <property type="match status" value="2"/>
</dbReference>
<evidence type="ECO:0000256" key="2">
    <source>
        <dbReference type="ARBA" id="ARBA00022723"/>
    </source>
</evidence>
<evidence type="ECO:0000256" key="4">
    <source>
        <dbReference type="ARBA" id="ARBA00022771"/>
    </source>
</evidence>
<feature type="domain" description="C2H2-type" evidence="9">
    <location>
        <begin position="121"/>
        <end position="148"/>
    </location>
</feature>
<dbReference type="FunFam" id="3.30.160.60:FF:000005">
    <property type="entry name" value="Zinc finger protein 14 homolog"/>
    <property type="match status" value="1"/>
</dbReference>
<keyword evidence="5" id="KW-0862">Zinc</keyword>
<dbReference type="WBParaSite" id="ACRNAN_scaffold4459.g30972.t1">
    <property type="protein sequence ID" value="ACRNAN_scaffold4459.g30972.t1"/>
    <property type="gene ID" value="ACRNAN_scaffold4459.g30972"/>
</dbReference>
<evidence type="ECO:0000256" key="6">
    <source>
        <dbReference type="ARBA" id="ARBA00023242"/>
    </source>
</evidence>
<evidence type="ECO:0000256" key="8">
    <source>
        <dbReference type="SAM" id="MobiDB-lite"/>
    </source>
</evidence>
<evidence type="ECO:0000313" key="10">
    <source>
        <dbReference type="Proteomes" id="UP000887540"/>
    </source>
</evidence>
<evidence type="ECO:0000256" key="7">
    <source>
        <dbReference type="PROSITE-ProRule" id="PRU00042"/>
    </source>
</evidence>
<keyword evidence="6" id="KW-0539">Nucleus</keyword>
<dbReference type="GO" id="GO:0000981">
    <property type="term" value="F:DNA-binding transcription factor activity, RNA polymerase II-specific"/>
    <property type="evidence" value="ECO:0007669"/>
    <property type="project" value="TreeGrafter"/>
</dbReference>
<dbReference type="Gene3D" id="3.30.160.60">
    <property type="entry name" value="Classic Zinc Finger"/>
    <property type="match status" value="2"/>
</dbReference>
<dbReference type="Proteomes" id="UP000887540">
    <property type="component" value="Unplaced"/>
</dbReference>
<dbReference type="GO" id="GO:0005634">
    <property type="term" value="C:nucleus"/>
    <property type="evidence" value="ECO:0007669"/>
    <property type="project" value="UniProtKB-SubCell"/>
</dbReference>
<evidence type="ECO:0000259" key="9">
    <source>
        <dbReference type="PROSITE" id="PS50157"/>
    </source>
</evidence>
<keyword evidence="2" id="KW-0479">Metal-binding</keyword>
<dbReference type="PROSITE" id="PS00028">
    <property type="entry name" value="ZINC_FINGER_C2H2_1"/>
    <property type="match status" value="2"/>
</dbReference>
<dbReference type="SUPFAM" id="SSF57667">
    <property type="entry name" value="beta-beta-alpha zinc fingers"/>
    <property type="match status" value="1"/>
</dbReference>
<comment type="subcellular location">
    <subcellularLocation>
        <location evidence="1">Nucleus</location>
    </subcellularLocation>
</comment>
<feature type="domain" description="C2H2-type" evidence="9">
    <location>
        <begin position="92"/>
        <end position="119"/>
    </location>
</feature>
<dbReference type="InterPro" id="IPR036236">
    <property type="entry name" value="Znf_C2H2_sf"/>
</dbReference>
<evidence type="ECO:0000313" key="11">
    <source>
        <dbReference type="WBParaSite" id="ACRNAN_scaffold4459.g30972.t1"/>
    </source>
</evidence>
<dbReference type="Pfam" id="PF00096">
    <property type="entry name" value="zf-C2H2"/>
    <property type="match status" value="2"/>
</dbReference>
<keyword evidence="10" id="KW-1185">Reference proteome</keyword>
<dbReference type="PANTHER" id="PTHR24394">
    <property type="entry name" value="ZINC FINGER PROTEIN"/>
    <property type="match status" value="1"/>
</dbReference>
<name>A0A914DYD2_9BILA</name>
<evidence type="ECO:0000256" key="1">
    <source>
        <dbReference type="ARBA" id="ARBA00004123"/>
    </source>
</evidence>
<dbReference type="InterPro" id="IPR013087">
    <property type="entry name" value="Znf_C2H2_type"/>
</dbReference>
<protein>
    <submittedName>
        <fullName evidence="11">C2H2-type domain-containing protein</fullName>
    </submittedName>
</protein>
<dbReference type="PANTHER" id="PTHR24394:SF29">
    <property type="entry name" value="MYONEURIN"/>
    <property type="match status" value="1"/>
</dbReference>
<dbReference type="PROSITE" id="PS50157">
    <property type="entry name" value="ZINC_FINGER_C2H2_2"/>
    <property type="match status" value="2"/>
</dbReference>
<proteinExistence type="predicted"/>
<feature type="region of interest" description="Disordered" evidence="8">
    <location>
        <begin position="59"/>
        <end position="89"/>
    </location>
</feature>
<dbReference type="GO" id="GO:0008270">
    <property type="term" value="F:zinc ion binding"/>
    <property type="evidence" value="ECO:0007669"/>
    <property type="project" value="UniProtKB-KW"/>
</dbReference>
<dbReference type="AlphaFoldDB" id="A0A914DYD2"/>
<feature type="compositionally biased region" description="Basic and acidic residues" evidence="8">
    <location>
        <begin position="63"/>
        <end position="76"/>
    </location>
</feature>